<sequence length="100" mass="10337">MLQVLGRNSLITFPDTYLPEPDTTLGVTGVVKCDGDGCDAGDGAQVDGDGCEVVQVAANVHDNGARVDGGALEDGAVDVGGTVDVDVRHGRHYSRWRSPA</sequence>
<dbReference type="EMBL" id="EQ973939">
    <property type="protein sequence ID" value="EEF37854.1"/>
    <property type="molecule type" value="Genomic_DNA"/>
</dbReference>
<evidence type="ECO:0000313" key="1">
    <source>
        <dbReference type="EMBL" id="EEF37854.1"/>
    </source>
</evidence>
<evidence type="ECO:0000313" key="2">
    <source>
        <dbReference type="Proteomes" id="UP000008311"/>
    </source>
</evidence>
<dbReference type="AlphaFoldDB" id="B9SEV8"/>
<dbReference type="InParanoid" id="B9SEV8"/>
<keyword evidence="2" id="KW-1185">Reference proteome</keyword>
<reference evidence="2" key="1">
    <citation type="journal article" date="2010" name="Nat. Biotechnol.">
        <title>Draft genome sequence of the oilseed species Ricinus communis.</title>
        <authorList>
            <person name="Chan A.P."/>
            <person name="Crabtree J."/>
            <person name="Zhao Q."/>
            <person name="Lorenzi H."/>
            <person name="Orvis J."/>
            <person name="Puiu D."/>
            <person name="Melake-Berhan A."/>
            <person name="Jones K.M."/>
            <person name="Redman J."/>
            <person name="Chen G."/>
            <person name="Cahoon E.B."/>
            <person name="Gedil M."/>
            <person name="Stanke M."/>
            <person name="Haas B.J."/>
            <person name="Wortman J.R."/>
            <person name="Fraser-Liggett C.M."/>
            <person name="Ravel J."/>
            <person name="Rabinowicz P.D."/>
        </authorList>
    </citation>
    <scope>NUCLEOTIDE SEQUENCE [LARGE SCALE GENOMIC DNA]</scope>
    <source>
        <strain evidence="2">cv. Hale</strain>
    </source>
</reference>
<organism evidence="1 2">
    <name type="scientific">Ricinus communis</name>
    <name type="common">Castor bean</name>
    <dbReference type="NCBI Taxonomy" id="3988"/>
    <lineage>
        <taxon>Eukaryota</taxon>
        <taxon>Viridiplantae</taxon>
        <taxon>Streptophyta</taxon>
        <taxon>Embryophyta</taxon>
        <taxon>Tracheophyta</taxon>
        <taxon>Spermatophyta</taxon>
        <taxon>Magnoliopsida</taxon>
        <taxon>eudicotyledons</taxon>
        <taxon>Gunneridae</taxon>
        <taxon>Pentapetalae</taxon>
        <taxon>rosids</taxon>
        <taxon>fabids</taxon>
        <taxon>Malpighiales</taxon>
        <taxon>Euphorbiaceae</taxon>
        <taxon>Acalyphoideae</taxon>
        <taxon>Acalypheae</taxon>
        <taxon>Ricinus</taxon>
    </lineage>
</organism>
<protein>
    <submittedName>
        <fullName evidence="1">Uncharacterized protein</fullName>
    </submittedName>
</protein>
<accession>B9SEV8</accession>
<proteinExistence type="predicted"/>
<name>B9SEV8_RICCO</name>
<dbReference type="Proteomes" id="UP000008311">
    <property type="component" value="Unassembled WGS sequence"/>
</dbReference>
<gene>
    <name evidence="1" type="ORF">RCOM_0106300</name>
</gene>